<dbReference type="OrthoDB" id="9154162at2"/>
<dbReference type="AlphaFoldDB" id="A0A8B6XC31"/>
<dbReference type="Proteomes" id="UP000675920">
    <property type="component" value="Unplaced"/>
</dbReference>
<sequence>MRALVNVTIEPALRVFEVSIDIINRNANQAARRVLRVLADTPQGALRIARWRYPRSTGLRVLSGGLPLPAAI</sequence>
<name>A0A8B6XC31_9BURK</name>
<dbReference type="RefSeq" id="WP_156924293.1">
    <property type="nucleotide sequence ID" value="NZ_AXWS01000007.1"/>
</dbReference>
<reference evidence="2" key="1">
    <citation type="submission" date="2025-08" db="UniProtKB">
        <authorList>
            <consortium name="RefSeq"/>
        </authorList>
    </citation>
    <scope>IDENTIFICATION</scope>
</reference>
<protein>
    <submittedName>
        <fullName evidence="2">Uncharacterized protein</fullName>
    </submittedName>
</protein>
<keyword evidence="1" id="KW-1185">Reference proteome</keyword>
<evidence type="ECO:0000313" key="1">
    <source>
        <dbReference type="Proteomes" id="UP000675920"/>
    </source>
</evidence>
<proteinExistence type="predicted"/>
<evidence type="ECO:0000313" key="2">
    <source>
        <dbReference type="RefSeq" id="WP_156924293.1"/>
    </source>
</evidence>
<organism evidence="1 2">
    <name type="scientific">Derxia gummosa DSM 723</name>
    <dbReference type="NCBI Taxonomy" id="1121388"/>
    <lineage>
        <taxon>Bacteria</taxon>
        <taxon>Pseudomonadati</taxon>
        <taxon>Pseudomonadota</taxon>
        <taxon>Betaproteobacteria</taxon>
        <taxon>Burkholderiales</taxon>
        <taxon>Alcaligenaceae</taxon>
        <taxon>Derxia</taxon>
    </lineage>
</organism>
<accession>A0A8B6XC31</accession>